<name>A0A9Q8ZUL2_9LACO</name>
<dbReference type="AlphaFoldDB" id="A0A9Q8ZUL2"/>
<accession>A0A9Q8ZUL2</accession>
<keyword evidence="3" id="KW-1185">Reference proteome</keyword>
<gene>
    <name evidence="2" type="ORF">M3M40_03750</name>
</gene>
<sequence>MSDSESISVSIVDSISGNNLLSENSQMTAISSRNRETRSYQGTSLRSGASESNQLALSHNNQSMINAGNQTNSGINQQQTNQTPVNLSQIQQLFANNSASDSSTTPTRRISRSSSVQKKVGQQSEIGSSEQRNHSAVSAKHAKQSVHNQKGFVEKAAEFGALGTIGLLLLLGRSRKNKVNRKK</sequence>
<feature type="region of interest" description="Disordered" evidence="1">
    <location>
        <begin position="96"/>
        <end position="145"/>
    </location>
</feature>
<organism evidence="2 3">
    <name type="scientific">Fructilactobacillus cliffordii</name>
    <dbReference type="NCBI Taxonomy" id="2940299"/>
    <lineage>
        <taxon>Bacteria</taxon>
        <taxon>Bacillati</taxon>
        <taxon>Bacillota</taxon>
        <taxon>Bacilli</taxon>
        <taxon>Lactobacillales</taxon>
        <taxon>Lactobacillaceae</taxon>
        <taxon>Fructilactobacillus</taxon>
    </lineage>
</organism>
<dbReference type="Proteomes" id="UP001055911">
    <property type="component" value="Chromosome"/>
</dbReference>
<feature type="compositionally biased region" description="Polar residues" evidence="1">
    <location>
        <begin position="39"/>
        <end position="54"/>
    </location>
</feature>
<dbReference type="RefSeq" id="WP_252767440.1">
    <property type="nucleotide sequence ID" value="NZ_CP097119.1"/>
</dbReference>
<dbReference type="EMBL" id="CP097119">
    <property type="protein sequence ID" value="USS89894.1"/>
    <property type="molecule type" value="Genomic_DNA"/>
</dbReference>
<feature type="region of interest" description="Disordered" evidence="1">
    <location>
        <begin position="28"/>
        <end position="54"/>
    </location>
</feature>
<evidence type="ECO:0000256" key="1">
    <source>
        <dbReference type="SAM" id="MobiDB-lite"/>
    </source>
</evidence>
<evidence type="ECO:0000313" key="2">
    <source>
        <dbReference type="EMBL" id="USS89894.1"/>
    </source>
</evidence>
<reference evidence="2" key="1">
    <citation type="submission" date="2022-05" db="EMBL/GenBank/DDBJ databases">
        <authorList>
            <person name="Oliphant S.A."/>
            <person name="Watson-Haigh N.S."/>
            <person name="Sumby K.M."/>
            <person name="Gardner J.M."/>
            <person name="Jiranek V."/>
        </authorList>
    </citation>
    <scope>NUCLEOTIDE SEQUENCE</scope>
    <source>
        <strain evidence="2">KI4_B1</strain>
    </source>
</reference>
<feature type="region of interest" description="Disordered" evidence="1">
    <location>
        <begin position="64"/>
        <end position="83"/>
    </location>
</feature>
<feature type="compositionally biased region" description="Polar residues" evidence="1">
    <location>
        <begin position="125"/>
        <end position="136"/>
    </location>
</feature>
<proteinExistence type="predicted"/>
<feature type="compositionally biased region" description="Low complexity" evidence="1">
    <location>
        <begin position="100"/>
        <end position="124"/>
    </location>
</feature>
<evidence type="ECO:0000313" key="3">
    <source>
        <dbReference type="Proteomes" id="UP001055911"/>
    </source>
</evidence>
<protein>
    <submittedName>
        <fullName evidence="2">Uncharacterized protein</fullName>
    </submittedName>
</protein>